<accession>A0ABT1FBP7</accession>
<feature type="chain" id="PRO_5045563376" evidence="2">
    <location>
        <begin position="27"/>
        <end position="177"/>
    </location>
</feature>
<protein>
    <submittedName>
        <fullName evidence="3">Uncharacterized protein</fullName>
    </submittedName>
</protein>
<evidence type="ECO:0000256" key="2">
    <source>
        <dbReference type="SAM" id="SignalP"/>
    </source>
</evidence>
<feature type="compositionally biased region" description="Gly residues" evidence="1">
    <location>
        <begin position="101"/>
        <end position="128"/>
    </location>
</feature>
<sequence>MRPPVLLSLAAATLSLACSLPSPAFSAGQQGRPVAGSTSGGKTIYGSQLMTPAERNAYRQQMRSLKTVQEREAFRAQHHEQMQQRAKERGMQLPDMPPAGGARGGMGPGMGPGMNKGMGRGMNQGLGPGMQPTQTQQETRERTRPQTPSSSGKGEPSRTQTEQEQRERSTGDDSGGN</sequence>
<dbReference type="Proteomes" id="UP001204615">
    <property type="component" value="Unassembled WGS sequence"/>
</dbReference>
<feature type="compositionally biased region" description="Basic and acidic residues" evidence="1">
    <location>
        <begin position="73"/>
        <end position="90"/>
    </location>
</feature>
<evidence type="ECO:0000313" key="3">
    <source>
        <dbReference type="EMBL" id="MCP1374794.1"/>
    </source>
</evidence>
<dbReference type="EMBL" id="JAMZEK010000002">
    <property type="protein sequence ID" value="MCP1374794.1"/>
    <property type="molecule type" value="Genomic_DNA"/>
</dbReference>
<proteinExistence type="predicted"/>
<evidence type="ECO:0000256" key="1">
    <source>
        <dbReference type="SAM" id="MobiDB-lite"/>
    </source>
</evidence>
<evidence type="ECO:0000313" key="4">
    <source>
        <dbReference type="Proteomes" id="UP001204615"/>
    </source>
</evidence>
<feature type="compositionally biased region" description="Basic and acidic residues" evidence="1">
    <location>
        <begin position="161"/>
        <end position="171"/>
    </location>
</feature>
<dbReference type="PROSITE" id="PS51257">
    <property type="entry name" value="PROKAR_LIPOPROTEIN"/>
    <property type="match status" value="1"/>
</dbReference>
<keyword evidence="4" id="KW-1185">Reference proteome</keyword>
<feature type="region of interest" description="Disordered" evidence="1">
    <location>
        <begin position="73"/>
        <end position="177"/>
    </location>
</feature>
<comment type="caution">
    <text evidence="3">The sequence shown here is derived from an EMBL/GenBank/DDBJ whole genome shotgun (WGS) entry which is preliminary data.</text>
</comment>
<feature type="signal peptide" evidence="2">
    <location>
        <begin position="1"/>
        <end position="26"/>
    </location>
</feature>
<name>A0ABT1FBP7_9GAMM</name>
<keyword evidence="2" id="KW-0732">Signal</keyword>
<dbReference type="RefSeq" id="WP_253566749.1">
    <property type="nucleotide sequence ID" value="NZ_JAMZEK010000002.1"/>
</dbReference>
<organism evidence="3 4">
    <name type="scientific">Dyella lutea</name>
    <dbReference type="NCBI Taxonomy" id="2950441"/>
    <lineage>
        <taxon>Bacteria</taxon>
        <taxon>Pseudomonadati</taxon>
        <taxon>Pseudomonadota</taxon>
        <taxon>Gammaproteobacteria</taxon>
        <taxon>Lysobacterales</taxon>
        <taxon>Rhodanobacteraceae</taxon>
        <taxon>Dyella</taxon>
    </lineage>
</organism>
<reference evidence="3 4" key="1">
    <citation type="submission" date="2022-06" db="EMBL/GenBank/DDBJ databases">
        <title>Dyella sp. Sa strain:Sa Genome sequencing.</title>
        <authorList>
            <person name="Park S."/>
        </authorList>
    </citation>
    <scope>NUCLEOTIDE SEQUENCE [LARGE SCALE GENOMIC DNA]</scope>
    <source>
        <strain evidence="3 4">Sa</strain>
    </source>
</reference>
<gene>
    <name evidence="3" type="ORF">NC595_12045</name>
</gene>